<dbReference type="EMBL" id="RRYP01020921">
    <property type="protein sequence ID" value="TNV72797.1"/>
    <property type="molecule type" value="Genomic_DNA"/>
</dbReference>
<proteinExistence type="predicted"/>
<protein>
    <submittedName>
        <fullName evidence="1">Uncharacterized protein</fullName>
    </submittedName>
</protein>
<dbReference type="Proteomes" id="UP000785679">
    <property type="component" value="Unassembled WGS sequence"/>
</dbReference>
<organism evidence="1 2">
    <name type="scientific">Halteria grandinella</name>
    <dbReference type="NCBI Taxonomy" id="5974"/>
    <lineage>
        <taxon>Eukaryota</taxon>
        <taxon>Sar</taxon>
        <taxon>Alveolata</taxon>
        <taxon>Ciliophora</taxon>
        <taxon>Intramacronucleata</taxon>
        <taxon>Spirotrichea</taxon>
        <taxon>Stichotrichia</taxon>
        <taxon>Sporadotrichida</taxon>
        <taxon>Halteriidae</taxon>
        <taxon>Halteria</taxon>
    </lineage>
</organism>
<gene>
    <name evidence="1" type="ORF">FGO68_gene7905</name>
</gene>
<evidence type="ECO:0000313" key="2">
    <source>
        <dbReference type="Proteomes" id="UP000785679"/>
    </source>
</evidence>
<dbReference type="PANTHER" id="PTHR44464:SF1">
    <property type="entry name" value="WD REPEAT-CONTAINING PROTEIN 17"/>
    <property type="match status" value="1"/>
</dbReference>
<dbReference type="AlphaFoldDB" id="A0A8J8SVV7"/>
<reference evidence="1" key="1">
    <citation type="submission" date="2019-06" db="EMBL/GenBank/DDBJ databases">
        <authorList>
            <person name="Zheng W."/>
        </authorList>
    </citation>
    <scope>NUCLEOTIDE SEQUENCE</scope>
    <source>
        <strain evidence="1">QDHG01</strain>
    </source>
</reference>
<comment type="caution">
    <text evidence="1">The sequence shown here is derived from an EMBL/GenBank/DDBJ whole genome shotgun (WGS) entry which is preliminary data.</text>
</comment>
<dbReference type="PANTHER" id="PTHR44464">
    <property type="entry name" value="WD REPEAT-CONTAINING PROTEIN 17"/>
    <property type="match status" value="1"/>
</dbReference>
<dbReference type="OrthoDB" id="309454at2759"/>
<accession>A0A8J8SVV7</accession>
<name>A0A8J8SVV7_HALGN</name>
<keyword evidence="2" id="KW-1185">Reference proteome</keyword>
<sequence length="421" mass="47749">MLVGQEEYEDGKLIKALQITGVFKSVLVSVRSKVQRPEYEEQLMQSLTQLKSANIKDDPQLKAFVKEEADAFFEQGKPMLAAASYLSISDYKGAIIMLLRSNELYLAFYLAKNFYPEALKETALPIAERAEKFFLTDIAVSLIDHQVSKNDTQLANLTKKRLQLSNLIKLSPEQDQKAYYLAQAQTQTQVQKRVEMLIMGSDIESGCQVAVKEWESQVYQGKVEKGYWELQDIVQMVSIHRGVQVEVRNRVMHQCWLAAVWKALWYGLHRMVEVFAQKAKESAPEIEMQQRIASLLDPIVAAVRSNKDHLIPLINLQVHHPTDTLKHLHASFTASLSSHMLSTSHLFSAPLPSSHHSSYFHASGYSLTPSTKRSNLSGKLIKGHPYTMEDAKTLCSQEEALEYALCCRMSYLGNGMRFNPY</sequence>
<evidence type="ECO:0000313" key="1">
    <source>
        <dbReference type="EMBL" id="TNV72797.1"/>
    </source>
</evidence>